<dbReference type="PANTHER" id="PTHR13393">
    <property type="entry name" value="SAM-DEPENDENT METHYLTRANSFERASE"/>
    <property type="match status" value="1"/>
</dbReference>
<dbReference type="OrthoDB" id="514248at2759"/>
<dbReference type="EMBL" id="JADBJN010000002">
    <property type="protein sequence ID" value="KAG5678536.1"/>
    <property type="molecule type" value="Genomic_DNA"/>
</dbReference>
<evidence type="ECO:0000256" key="6">
    <source>
        <dbReference type="PIRSR" id="PIRSR037350-1"/>
    </source>
</evidence>
<protein>
    <recommendedName>
        <fullName evidence="5">U6 small nuclear RNA (adenine-(43)-N(6))-methyltransferase</fullName>
        <ecNumber evidence="5">2.1.1.-</ecNumber>
    </recommendedName>
</protein>
<accession>A0A9J6C9H2</accession>
<dbReference type="EC" id="2.1.1.-" evidence="5"/>
<dbReference type="PANTHER" id="PTHR13393:SF0">
    <property type="entry name" value="RNA N6-ADENOSINE-METHYLTRANSFERASE METTL16"/>
    <property type="match status" value="1"/>
</dbReference>
<dbReference type="AlphaFoldDB" id="A0A9J6C9H2"/>
<evidence type="ECO:0000256" key="4">
    <source>
        <dbReference type="ARBA" id="ARBA00022691"/>
    </source>
</evidence>
<keyword evidence="2 5" id="KW-0489">Methyltransferase</keyword>
<dbReference type="SUPFAM" id="SSF53335">
    <property type="entry name" value="S-adenosyl-L-methionine-dependent methyltransferases"/>
    <property type="match status" value="1"/>
</dbReference>
<dbReference type="Proteomes" id="UP001107558">
    <property type="component" value="Chromosome 2"/>
</dbReference>
<dbReference type="InterPro" id="IPR029063">
    <property type="entry name" value="SAM-dependent_MTases_sf"/>
</dbReference>
<feature type="binding site" evidence="6">
    <location>
        <position position="176"/>
    </location>
    <ligand>
        <name>S-adenosyl-L-methionine</name>
        <dbReference type="ChEBI" id="CHEBI:59789"/>
    </ligand>
</feature>
<evidence type="ECO:0000256" key="3">
    <source>
        <dbReference type="ARBA" id="ARBA00022679"/>
    </source>
</evidence>
<dbReference type="InterPro" id="IPR017182">
    <property type="entry name" value="METTL16/PsiM"/>
</dbReference>
<keyword evidence="4 6" id="KW-0949">S-adenosyl-L-methionine</keyword>
<dbReference type="Pfam" id="PF05971">
    <property type="entry name" value="Methyltransf_10"/>
    <property type="match status" value="1"/>
</dbReference>
<dbReference type="GO" id="GO:0005634">
    <property type="term" value="C:nucleus"/>
    <property type="evidence" value="ECO:0007669"/>
    <property type="project" value="TreeGrafter"/>
</dbReference>
<dbReference type="PIRSF" id="PIRSF037350">
    <property type="entry name" value="Mtase_ZK1128_prd"/>
    <property type="match status" value="1"/>
</dbReference>
<organism evidence="7 8">
    <name type="scientific">Polypedilum vanderplanki</name>
    <name type="common">Sleeping chironomid midge</name>
    <dbReference type="NCBI Taxonomy" id="319348"/>
    <lineage>
        <taxon>Eukaryota</taxon>
        <taxon>Metazoa</taxon>
        <taxon>Ecdysozoa</taxon>
        <taxon>Arthropoda</taxon>
        <taxon>Hexapoda</taxon>
        <taxon>Insecta</taxon>
        <taxon>Pterygota</taxon>
        <taxon>Neoptera</taxon>
        <taxon>Endopterygota</taxon>
        <taxon>Diptera</taxon>
        <taxon>Nematocera</taxon>
        <taxon>Chironomoidea</taxon>
        <taxon>Chironomidae</taxon>
        <taxon>Chironominae</taxon>
        <taxon>Polypedilum</taxon>
        <taxon>Polypedilum</taxon>
    </lineage>
</organism>
<evidence type="ECO:0000256" key="2">
    <source>
        <dbReference type="ARBA" id="ARBA00022603"/>
    </source>
</evidence>
<feature type="binding site" evidence="6">
    <location>
        <position position="101"/>
    </location>
    <ligand>
        <name>S-adenosyl-L-methionine</name>
        <dbReference type="ChEBI" id="CHEBI:59789"/>
    </ligand>
</feature>
<proteinExistence type="inferred from homology"/>
<evidence type="ECO:0000256" key="5">
    <source>
        <dbReference type="PIRNR" id="PIRNR037350"/>
    </source>
</evidence>
<sequence>MHPRNIYKNPPDFNKLRIEYPEFAAKVHIDVDGKIKLNFNDQESVRVLTQCCLMKDFDLKVELPIDKLIPTLPLRLNYILWIEDLLNHCSIKENVFGIDIGTGASCIYSLLLIKMHTQWKMFALEIDKENLKYANKNINYNQFDEKIVLINQEGSNKIFENLFKHDSNHKTFCVCNPPFFSSKNELVLGSENRTGKRKRPRSSYKESSTETVFTEGGELEFVKKIFNESLELKEKVEIYSSMFGCKKNLLNFITVLKHHDIKNFTTTEFVQGKTFRWAIAWSFNRNLLNFEDHTSKKKFEKKPNVLTHTIDDEFETTHSKILNLLSNLKINLKLINKNEKDKYFKYELEALENTWTNQRRKRRAGNKLDESSTFHESASASQEENIVMGFEIYKSNLKSSVNLKIFYLRGTMSRDCVNQILQYIKNNLK</sequence>
<keyword evidence="3 5" id="KW-0808">Transferase</keyword>
<dbReference type="InterPro" id="IPR010286">
    <property type="entry name" value="METTL16/RlmF"/>
</dbReference>
<name>A0A9J6C9H2_POLVA</name>
<feature type="binding site" evidence="6">
    <location>
        <position position="75"/>
    </location>
    <ligand>
        <name>S-adenosyl-L-methionine</name>
        <dbReference type="ChEBI" id="CHEBI:59789"/>
    </ligand>
</feature>
<dbReference type="GO" id="GO:0070475">
    <property type="term" value="P:rRNA base methylation"/>
    <property type="evidence" value="ECO:0007669"/>
    <property type="project" value="TreeGrafter"/>
</dbReference>
<evidence type="ECO:0000313" key="8">
    <source>
        <dbReference type="Proteomes" id="UP001107558"/>
    </source>
</evidence>
<comment type="similarity">
    <text evidence="1 5">Belongs to the methyltransferase superfamily. METTL16/RlmF family.</text>
</comment>
<dbReference type="GO" id="GO:0008168">
    <property type="term" value="F:methyltransferase activity"/>
    <property type="evidence" value="ECO:0007669"/>
    <property type="project" value="UniProtKB-UniRule"/>
</dbReference>
<comment type="caution">
    <text evidence="7">The sequence shown here is derived from an EMBL/GenBank/DDBJ whole genome shotgun (WGS) entry which is preliminary data.</text>
</comment>
<feature type="binding site" evidence="6">
    <location>
        <position position="125"/>
    </location>
    <ligand>
        <name>S-adenosyl-L-methionine</name>
        <dbReference type="ChEBI" id="CHEBI:59789"/>
    </ligand>
</feature>
<evidence type="ECO:0000256" key="1">
    <source>
        <dbReference type="ARBA" id="ARBA00005878"/>
    </source>
</evidence>
<keyword evidence="8" id="KW-1185">Reference proteome</keyword>
<gene>
    <name evidence="7" type="ORF">PVAND_008203</name>
</gene>
<dbReference type="Gene3D" id="3.40.50.150">
    <property type="entry name" value="Vaccinia Virus protein VP39"/>
    <property type="match status" value="1"/>
</dbReference>
<evidence type="ECO:0000313" key="7">
    <source>
        <dbReference type="EMBL" id="KAG5678536.1"/>
    </source>
</evidence>
<reference evidence="7" key="1">
    <citation type="submission" date="2021-03" db="EMBL/GenBank/DDBJ databases">
        <title>Chromosome level genome of the anhydrobiotic midge Polypedilum vanderplanki.</title>
        <authorList>
            <person name="Yoshida Y."/>
            <person name="Kikawada T."/>
            <person name="Gusev O."/>
        </authorList>
    </citation>
    <scope>NUCLEOTIDE SEQUENCE</scope>
    <source>
        <strain evidence="7">NIAS01</strain>
        <tissue evidence="7">Whole body or cell culture</tissue>
    </source>
</reference>